<dbReference type="OrthoDB" id="257588at2"/>
<dbReference type="PANTHER" id="PTHR16026:SF0">
    <property type="entry name" value="CARTILAGE ACIDIC PROTEIN 1"/>
    <property type="match status" value="1"/>
</dbReference>
<dbReference type="InterPro" id="IPR013517">
    <property type="entry name" value="FG-GAP"/>
</dbReference>
<reference evidence="2 3" key="1">
    <citation type="submission" date="2019-08" db="EMBL/GenBank/DDBJ databases">
        <title>Complete genome sequence of Candidatus Uab amorphum.</title>
        <authorList>
            <person name="Shiratori T."/>
            <person name="Suzuki S."/>
            <person name="Kakizawa Y."/>
            <person name="Ishida K."/>
        </authorList>
    </citation>
    <scope>NUCLEOTIDE SEQUENCE [LARGE SCALE GENOMIC DNA]</scope>
    <source>
        <strain evidence="2 3">SRT547</strain>
    </source>
</reference>
<organism evidence="2 3">
    <name type="scientific">Uabimicrobium amorphum</name>
    <dbReference type="NCBI Taxonomy" id="2596890"/>
    <lineage>
        <taxon>Bacteria</taxon>
        <taxon>Pseudomonadati</taxon>
        <taxon>Planctomycetota</taxon>
        <taxon>Candidatus Uabimicrobiia</taxon>
        <taxon>Candidatus Uabimicrobiales</taxon>
        <taxon>Candidatus Uabimicrobiaceae</taxon>
        <taxon>Candidatus Uabimicrobium</taxon>
    </lineage>
</organism>
<accession>A0A5S9IV42</accession>
<dbReference type="RefSeq" id="WP_152021934.1">
    <property type="nucleotide sequence ID" value="NZ_AP019860.1"/>
</dbReference>
<evidence type="ECO:0000313" key="3">
    <source>
        <dbReference type="Proteomes" id="UP000326354"/>
    </source>
</evidence>
<dbReference type="InterPro" id="IPR028994">
    <property type="entry name" value="Integrin_alpha_N"/>
</dbReference>
<dbReference type="PANTHER" id="PTHR16026">
    <property type="entry name" value="CARTILAGE ACIDIC PROTEIN 1"/>
    <property type="match status" value="1"/>
</dbReference>
<dbReference type="InterPro" id="IPR027039">
    <property type="entry name" value="Crtac1"/>
</dbReference>
<gene>
    <name evidence="2" type="ORF">UABAM_06738</name>
</gene>
<protein>
    <submittedName>
        <fullName evidence="2">RTX toxin</fullName>
    </submittedName>
</protein>
<dbReference type="Gene3D" id="2.130.10.130">
    <property type="entry name" value="Integrin alpha, N-terminal"/>
    <property type="match status" value="1"/>
</dbReference>
<dbReference type="Proteomes" id="UP000326354">
    <property type="component" value="Chromosome"/>
</dbReference>
<dbReference type="Pfam" id="PF13517">
    <property type="entry name" value="FG-GAP_3"/>
    <property type="match status" value="2"/>
</dbReference>
<dbReference type="AlphaFoldDB" id="A0A5S9IV42"/>
<evidence type="ECO:0000313" key="2">
    <source>
        <dbReference type="EMBL" id="BBM88317.1"/>
    </source>
</evidence>
<keyword evidence="1" id="KW-0732">Signal</keyword>
<sequence length="574" mass="65425">MLKKTFLVLTVLCICLSLFSTKYQKYRNNKILAKIDKNEQTLDILSPVWSALEKDVNNLELPGHYSAPYFPKELVVYAATISANKNQQASITKLNYTCSSVPQKSTSVWQEIFSQVRYLKYAEMARTEIELVDENLYNIDLYIDALGKSHDNQFISIYAEFSLKIKITSEKPLQALIVEWKNTKIDIRKSEQLLFSDDTDLVIHSPKVIEIANGSVQEEKVIAFLQGKEIPAFFIGEPLKTKKVNICDIDKDGWDDIYLTSKRKNILLRNNNGVLEEISSQCGLDLEKSSCSLFVDVDNDGDEDVIIGRYHKRSLLFINDDGVFRVKKDVTLPRFVTSISAADYNNDGLLDLYLTTYYIIKLAGMYNESFSPAEIREYRNALKKKRQGDSRNVAHNMLFRNNGAGQFVVEDSPVNTYTSGLQGCWSDFDQDNDVDLYVANDFGRDFLFRNDQENGFKDVSHLLGSIGSFSMGISWGDYNNDQKMDMFVSGMYSKAGSRLTKRLIPFGLETRFLRMAQGNFLFTGQENRFLAKNMKGLWSWGGQFGDFDNDGYLDVYVADGNYTAPKQFRRGGDT</sequence>
<dbReference type="KEGG" id="uam:UABAM_06738"/>
<dbReference type="SUPFAM" id="SSF69318">
    <property type="entry name" value="Integrin alpha N-terminal domain"/>
    <property type="match status" value="1"/>
</dbReference>
<proteinExistence type="predicted"/>
<evidence type="ECO:0000256" key="1">
    <source>
        <dbReference type="ARBA" id="ARBA00022729"/>
    </source>
</evidence>
<dbReference type="EMBL" id="AP019860">
    <property type="protein sequence ID" value="BBM88317.1"/>
    <property type="molecule type" value="Genomic_DNA"/>
</dbReference>
<name>A0A5S9IV42_UABAM</name>
<keyword evidence="3" id="KW-1185">Reference proteome</keyword>